<dbReference type="InterPro" id="IPR031310">
    <property type="entry name" value="Ribosomal_uL5_N"/>
</dbReference>
<evidence type="ECO:0000259" key="10">
    <source>
        <dbReference type="Pfam" id="PF00673"/>
    </source>
</evidence>
<evidence type="ECO:0000313" key="13">
    <source>
        <dbReference type="Proteomes" id="UP000069912"/>
    </source>
</evidence>
<keyword evidence="7" id="KW-0699">rRNA-binding</keyword>
<dbReference type="NCBIfam" id="NF000585">
    <property type="entry name" value="PRK00010.1"/>
    <property type="match status" value="1"/>
</dbReference>
<dbReference type="InterPro" id="IPR002132">
    <property type="entry name" value="Ribosomal_uL5"/>
</dbReference>
<evidence type="ECO:0000259" key="9">
    <source>
        <dbReference type="Pfam" id="PF00281"/>
    </source>
</evidence>
<evidence type="ECO:0000313" key="12">
    <source>
        <dbReference type="EMBL" id="PKZ21448.1"/>
    </source>
</evidence>
<dbReference type="PROSITE" id="PS00358">
    <property type="entry name" value="RIBOSOMAL_L5"/>
    <property type="match status" value="1"/>
</dbReference>
<evidence type="ECO:0000256" key="2">
    <source>
        <dbReference type="ARBA" id="ARBA00022555"/>
    </source>
</evidence>
<feature type="domain" description="Large ribosomal subunit protein uL5 N-terminal" evidence="9">
    <location>
        <begin position="25"/>
        <end position="81"/>
    </location>
</feature>
<dbReference type="AlphaFoldDB" id="A0A109RDL0"/>
<organism evidence="11 13">
    <name type="scientific">Aerococcus sanguinicola</name>
    <dbReference type="NCBI Taxonomy" id="119206"/>
    <lineage>
        <taxon>Bacteria</taxon>
        <taxon>Bacillati</taxon>
        <taxon>Bacillota</taxon>
        <taxon>Bacilli</taxon>
        <taxon>Lactobacillales</taxon>
        <taxon>Aerococcaceae</taxon>
        <taxon>Aerococcus</taxon>
    </lineage>
</organism>
<evidence type="ECO:0000256" key="4">
    <source>
        <dbReference type="ARBA" id="ARBA00023274"/>
    </source>
</evidence>
<dbReference type="Pfam" id="PF00673">
    <property type="entry name" value="Ribosomal_L5_C"/>
    <property type="match status" value="1"/>
</dbReference>
<keyword evidence="3 7" id="KW-0689">Ribosomal protein</keyword>
<reference evidence="12 14" key="3">
    <citation type="submission" date="2017-12" db="EMBL/GenBank/DDBJ databases">
        <title>Phylogenetic diversity of female urinary microbiome.</title>
        <authorList>
            <person name="Thomas-White K."/>
            <person name="Wolfe A.J."/>
        </authorList>
    </citation>
    <scope>NUCLEOTIDE SEQUENCE [LARGE SCALE GENOMIC DNA]</scope>
    <source>
        <strain evidence="12 14">UMB0139</strain>
    </source>
</reference>
<dbReference type="RefSeq" id="WP_067973015.1">
    <property type="nucleotide sequence ID" value="NZ_CAJHKM010000004.1"/>
</dbReference>
<keyword evidence="2 7" id="KW-0820">tRNA-binding</keyword>
<dbReference type="GO" id="GO:0000049">
    <property type="term" value="F:tRNA binding"/>
    <property type="evidence" value="ECO:0007669"/>
    <property type="project" value="UniProtKB-UniRule"/>
</dbReference>
<dbReference type="PIRSF" id="PIRSF002161">
    <property type="entry name" value="Ribosomal_L5"/>
    <property type="match status" value="1"/>
</dbReference>
<protein>
    <recommendedName>
        <fullName evidence="5 7">Large ribosomal subunit protein uL5</fullName>
    </recommendedName>
</protein>
<dbReference type="InterPro" id="IPR022803">
    <property type="entry name" value="Ribosomal_uL5_dom_sf"/>
</dbReference>
<dbReference type="KEGG" id="asan:AWM72_03130"/>
<dbReference type="PANTHER" id="PTHR11994">
    <property type="entry name" value="60S RIBOSOMAL PROTEIN L11-RELATED"/>
    <property type="match status" value="1"/>
</dbReference>
<dbReference type="EMBL" id="CP014160">
    <property type="protein sequence ID" value="AMB93819.1"/>
    <property type="molecule type" value="Genomic_DNA"/>
</dbReference>
<comment type="subunit">
    <text evidence="7">Part of the 50S ribosomal subunit; part of the 5S rRNA/L5/L18/L25 subcomplex. Contacts the 5S rRNA and the P site tRNA. Forms a bridge to the 30S subunit in the 70S ribosome.</text>
</comment>
<dbReference type="OrthoDB" id="9806626at2"/>
<dbReference type="EMBL" id="PKGY01000003">
    <property type="protein sequence ID" value="PKZ21448.1"/>
    <property type="molecule type" value="Genomic_DNA"/>
</dbReference>
<evidence type="ECO:0000256" key="6">
    <source>
        <dbReference type="ARBA" id="ARBA00058604"/>
    </source>
</evidence>
<evidence type="ECO:0000256" key="8">
    <source>
        <dbReference type="RuleBase" id="RU003930"/>
    </source>
</evidence>
<comment type="function">
    <text evidence="6">This is one of the proteins that bind and probably mediate the attachment of the 5S RNA into the large ribosomal subunit, where it forms part of the central protuberance. In the 70S ribosome it contacts protein S13 of the 30S subunit (bridge B1b), connecting the 2 subunits; this bridge is implicated in subunit movement. Contacts the P site tRNA; the 5S rRNA and some of its associated proteins might help stabilize positioning of ribosome-bound tRNAs.</text>
</comment>
<reference evidence="11 13" key="1">
    <citation type="journal article" date="2016" name="Genome Announc.">
        <title>Complete Genome Sequences of Aerococcus christensenii CCUG 28831T, Aerococcus sanguinicola CCUG 43001T, Aerococcus urinae CCUG 36881T, Aerococcus urinaeequi CCUG 28094T, Aerococcus urinaehominis CCUG 42038 BT, and Aerococcus viridans CCUG 4311T.</title>
        <authorList>
            <person name="Carkaci D."/>
            <person name="Dargis R."/>
            <person name="Nielsen X.C."/>
            <person name="Skovgaard O."/>
            <person name="Fuursted K."/>
            <person name="Christensen J.J."/>
        </authorList>
    </citation>
    <scope>NUCLEOTIDE SEQUENCE [LARGE SCALE GENOMIC DNA]</scope>
    <source>
        <strain evidence="11 13">CCUG43001</strain>
    </source>
</reference>
<dbReference type="Pfam" id="PF00281">
    <property type="entry name" value="Ribosomal_L5"/>
    <property type="match status" value="1"/>
</dbReference>
<dbReference type="GO" id="GO:0006412">
    <property type="term" value="P:translation"/>
    <property type="evidence" value="ECO:0007669"/>
    <property type="project" value="UniProtKB-UniRule"/>
</dbReference>
<dbReference type="GO" id="GO:0005840">
    <property type="term" value="C:ribosome"/>
    <property type="evidence" value="ECO:0007669"/>
    <property type="project" value="UniProtKB-KW"/>
</dbReference>
<dbReference type="GO" id="GO:0019843">
    <property type="term" value="F:rRNA binding"/>
    <property type="evidence" value="ECO:0007669"/>
    <property type="project" value="UniProtKB-UniRule"/>
</dbReference>
<dbReference type="InterPro" id="IPR020930">
    <property type="entry name" value="Ribosomal_uL5_bac-type"/>
</dbReference>
<proteinExistence type="inferred from homology"/>
<dbReference type="GO" id="GO:0003735">
    <property type="term" value="F:structural constituent of ribosome"/>
    <property type="evidence" value="ECO:0007669"/>
    <property type="project" value="InterPro"/>
</dbReference>
<dbReference type="Proteomes" id="UP000234239">
    <property type="component" value="Unassembled WGS sequence"/>
</dbReference>
<reference evidence="13" key="2">
    <citation type="submission" date="2016-01" db="EMBL/GenBank/DDBJ databases">
        <title>Six Aerococcus type strain genome sequencing and assembly using PacBio and Illumina Hiseq.</title>
        <authorList>
            <person name="Carkaci D."/>
            <person name="Dargis R."/>
            <person name="Nielsen X.C."/>
            <person name="Skovgaard O."/>
            <person name="Fuursted K."/>
            <person name="Christensen J.J."/>
        </authorList>
    </citation>
    <scope>NUCLEOTIDE SEQUENCE [LARGE SCALE GENOMIC DNA]</scope>
    <source>
        <strain evidence="13">CCUG43001</strain>
    </source>
</reference>
<evidence type="ECO:0000256" key="1">
    <source>
        <dbReference type="ARBA" id="ARBA00008553"/>
    </source>
</evidence>
<evidence type="ECO:0000313" key="11">
    <source>
        <dbReference type="EMBL" id="AMB93819.1"/>
    </source>
</evidence>
<keyword evidence="7" id="KW-0694">RNA-binding</keyword>
<dbReference type="HAMAP" id="MF_01333_B">
    <property type="entry name" value="Ribosomal_uL5_B"/>
    <property type="match status" value="1"/>
</dbReference>
<accession>A0A109RDL0</accession>
<sequence length="180" mass="20324">MTNRLKEKYSNEIVPALIEKFNYSSPMQTPKIDKIVINMGVGDAVTNSKNLDKAVEELTLISGQKPVITHAKKSIAGFRLREGMPIGAKVTLRGERMYDFLDKLITVSLPRVRDFRGISKRSFDGRGNYTLGIREQLIFPEIDFDNVDKVRGMDIVIVTTANTDEESKELLTQIGMPFQK</sequence>
<name>A0A109RDL0_9LACT</name>
<evidence type="ECO:0000256" key="5">
    <source>
        <dbReference type="ARBA" id="ARBA00035245"/>
    </source>
</evidence>
<dbReference type="SUPFAM" id="SSF55282">
    <property type="entry name" value="RL5-like"/>
    <property type="match status" value="1"/>
</dbReference>
<keyword evidence="13" id="KW-1185">Reference proteome</keyword>
<dbReference type="InterPro" id="IPR020929">
    <property type="entry name" value="Ribosomal_uL5_CS"/>
</dbReference>
<dbReference type="InterPro" id="IPR031309">
    <property type="entry name" value="Ribosomal_uL5_C"/>
</dbReference>
<dbReference type="Proteomes" id="UP000069912">
    <property type="component" value="Chromosome"/>
</dbReference>
<evidence type="ECO:0000256" key="7">
    <source>
        <dbReference type="HAMAP-Rule" id="MF_01333"/>
    </source>
</evidence>
<evidence type="ECO:0000313" key="14">
    <source>
        <dbReference type="Proteomes" id="UP000234239"/>
    </source>
</evidence>
<dbReference type="FunFam" id="3.30.1440.10:FF:000001">
    <property type="entry name" value="50S ribosomal protein L5"/>
    <property type="match status" value="1"/>
</dbReference>
<evidence type="ECO:0000256" key="3">
    <source>
        <dbReference type="ARBA" id="ARBA00022980"/>
    </source>
</evidence>
<comment type="similarity">
    <text evidence="1 7 8">Belongs to the universal ribosomal protein uL5 family.</text>
</comment>
<gene>
    <name evidence="7" type="primary">rplE</name>
    <name evidence="11" type="ORF">AWM72_03130</name>
    <name evidence="12" type="ORF">CYJ28_05955</name>
</gene>
<comment type="function">
    <text evidence="7">This is 1 of the proteins that bind and probably mediate the attachment of the 5S RNA into the large ribosomal subunit, where it forms part of the central protuberance. In the 70S ribosome it contacts protein S13 of the 30S subunit (bridge B1b), connecting the 2 subunits; this bridge is implicated in subunit movement. Contacts the P site tRNA; the 5S rRNA and some of its associated proteins might help stabilize positioning of ribosome-bound tRNAs.</text>
</comment>
<dbReference type="GO" id="GO:1990904">
    <property type="term" value="C:ribonucleoprotein complex"/>
    <property type="evidence" value="ECO:0007669"/>
    <property type="project" value="UniProtKB-KW"/>
</dbReference>
<keyword evidence="4 7" id="KW-0687">Ribonucleoprotein</keyword>
<dbReference type="GeneID" id="92903062"/>
<dbReference type="Gene3D" id="3.30.1440.10">
    <property type="match status" value="1"/>
</dbReference>
<feature type="domain" description="Large ribosomal subunit protein uL5 C-terminal" evidence="10">
    <location>
        <begin position="85"/>
        <end position="178"/>
    </location>
</feature>